<comment type="caution">
    <text evidence="1">The sequence shown here is derived from an EMBL/GenBank/DDBJ whole genome shotgun (WGS) entry which is preliminary data.</text>
</comment>
<reference evidence="1" key="1">
    <citation type="submission" date="2021-02" db="EMBL/GenBank/DDBJ databases">
        <title>Psilocybe cubensis genome.</title>
        <authorList>
            <person name="Mckernan K.J."/>
            <person name="Crawford S."/>
            <person name="Trippe A."/>
            <person name="Kane L.T."/>
            <person name="Mclaughlin S."/>
        </authorList>
    </citation>
    <scope>NUCLEOTIDE SEQUENCE [LARGE SCALE GENOMIC DNA]</scope>
    <source>
        <strain evidence="1">MGC-MH-2018</strain>
    </source>
</reference>
<name>A0A8H7Y6J8_PSICU</name>
<dbReference type="AlphaFoldDB" id="A0A8H7Y6J8"/>
<accession>A0A8H7Y6J8</accession>
<evidence type="ECO:0000313" key="1">
    <source>
        <dbReference type="EMBL" id="KAG5172209.1"/>
    </source>
</evidence>
<proteinExistence type="predicted"/>
<gene>
    <name evidence="1" type="ORF">JR316_001706</name>
</gene>
<organism evidence="1">
    <name type="scientific">Psilocybe cubensis</name>
    <name type="common">Psychedelic mushroom</name>
    <name type="synonym">Stropharia cubensis</name>
    <dbReference type="NCBI Taxonomy" id="181762"/>
    <lineage>
        <taxon>Eukaryota</taxon>
        <taxon>Fungi</taxon>
        <taxon>Dikarya</taxon>
        <taxon>Basidiomycota</taxon>
        <taxon>Agaricomycotina</taxon>
        <taxon>Agaricomycetes</taxon>
        <taxon>Agaricomycetidae</taxon>
        <taxon>Agaricales</taxon>
        <taxon>Agaricineae</taxon>
        <taxon>Strophariaceae</taxon>
        <taxon>Psilocybe</taxon>
    </lineage>
</organism>
<sequence length="145" mass="16630">MFSTMVRFFSSSLTFSTHLSYVLRGTQKHVGWDKKLLKDGIEAALKDKEVESKLQVALGLTAYNTKFKLRVLATRAIASPSRTDDTPHFTARIFDAPGNGRYLGCIHAYPIGYSKQPSFYYPSQDRSPKWARREFVALRHRIERI</sequence>
<dbReference type="EMBL" id="JAFIQS010000002">
    <property type="protein sequence ID" value="KAG5172209.1"/>
    <property type="molecule type" value="Genomic_DNA"/>
</dbReference>
<protein>
    <submittedName>
        <fullName evidence="1">Uncharacterized protein</fullName>
    </submittedName>
</protein>